<dbReference type="CDD" id="cd11793">
    <property type="entry name" value="SH3_ephexin1_like"/>
    <property type="match status" value="1"/>
</dbReference>
<dbReference type="SMART" id="SM00326">
    <property type="entry name" value="SH3"/>
    <property type="match status" value="1"/>
</dbReference>
<evidence type="ECO:0000259" key="3">
    <source>
        <dbReference type="PROSITE" id="PS50002"/>
    </source>
</evidence>
<dbReference type="PROSITE" id="PS50002">
    <property type="entry name" value="SH3"/>
    <property type="match status" value="1"/>
</dbReference>
<gene>
    <name evidence="4" type="ORF">FQA47_008911</name>
</gene>
<dbReference type="EMBL" id="WKFB01001022">
    <property type="protein sequence ID" value="KAF6715927.1"/>
    <property type="molecule type" value="Genomic_DNA"/>
</dbReference>
<dbReference type="PANTHER" id="PTHR12845">
    <property type="entry name" value="GUANINE NUCLEOTIDE EXCHANGE FACTOR"/>
    <property type="match status" value="1"/>
</dbReference>
<dbReference type="Gene3D" id="2.30.29.30">
    <property type="entry name" value="Pleckstrin-homology domain (PH domain)/Phosphotyrosine-binding domain (PTB)"/>
    <property type="match status" value="1"/>
</dbReference>
<name>A0A834BLJ8_ORYME</name>
<dbReference type="SMART" id="SM00233">
    <property type="entry name" value="PH"/>
    <property type="match status" value="1"/>
</dbReference>
<dbReference type="InterPro" id="IPR036028">
    <property type="entry name" value="SH3-like_dom_sf"/>
</dbReference>
<feature type="domain" description="SH3" evidence="3">
    <location>
        <begin position="155"/>
        <end position="216"/>
    </location>
</feature>
<dbReference type="Pfam" id="PF00018">
    <property type="entry name" value="SH3_1"/>
    <property type="match status" value="1"/>
</dbReference>
<evidence type="ECO:0000256" key="2">
    <source>
        <dbReference type="PROSITE-ProRule" id="PRU00192"/>
    </source>
</evidence>
<protein>
    <submittedName>
        <fullName evidence="4">Ephexin-1</fullName>
    </submittedName>
</protein>
<dbReference type="AlphaFoldDB" id="A0A834BLJ8"/>
<dbReference type="InterPro" id="IPR047271">
    <property type="entry name" value="Ephexin-like"/>
</dbReference>
<accession>A0A834BLJ8</accession>
<dbReference type="InterPro" id="IPR001452">
    <property type="entry name" value="SH3_domain"/>
</dbReference>
<reference evidence="4" key="1">
    <citation type="journal article" name="BMC Genomics">
        <title>Long-read sequencing and de novo genome assembly of marine medaka (Oryzias melastigma).</title>
        <authorList>
            <person name="Liang P."/>
            <person name="Saqib H.S.A."/>
            <person name="Ni X."/>
            <person name="Shen Y."/>
        </authorList>
    </citation>
    <scope>NUCLEOTIDE SEQUENCE</scope>
    <source>
        <strain evidence="4">Bigg-433</strain>
    </source>
</reference>
<dbReference type="PANTHER" id="PTHR12845:SF7">
    <property type="entry name" value="RHO GUANINE NUCLEOTIDE EXCHANGE FACTOR 15"/>
    <property type="match status" value="1"/>
</dbReference>
<dbReference type="Proteomes" id="UP000646548">
    <property type="component" value="Unassembled WGS sequence"/>
</dbReference>
<proteinExistence type="predicted"/>
<dbReference type="GO" id="GO:0005085">
    <property type="term" value="F:guanyl-nucleotide exchange factor activity"/>
    <property type="evidence" value="ECO:0007669"/>
    <property type="project" value="InterPro"/>
</dbReference>
<comment type="caution">
    <text evidence="4">The sequence shown here is derived from an EMBL/GenBank/DDBJ whole genome shotgun (WGS) entry which is preliminary data.</text>
</comment>
<dbReference type="InterPro" id="IPR047270">
    <property type="entry name" value="PH_ephexin"/>
</dbReference>
<evidence type="ECO:0000313" key="5">
    <source>
        <dbReference type="Proteomes" id="UP000646548"/>
    </source>
</evidence>
<evidence type="ECO:0000256" key="1">
    <source>
        <dbReference type="ARBA" id="ARBA00022443"/>
    </source>
</evidence>
<organism evidence="4 5">
    <name type="scientific">Oryzias melastigma</name>
    <name type="common">Marine medaka</name>
    <dbReference type="NCBI Taxonomy" id="30732"/>
    <lineage>
        <taxon>Eukaryota</taxon>
        <taxon>Metazoa</taxon>
        <taxon>Chordata</taxon>
        <taxon>Craniata</taxon>
        <taxon>Vertebrata</taxon>
        <taxon>Euteleostomi</taxon>
        <taxon>Actinopterygii</taxon>
        <taxon>Neopterygii</taxon>
        <taxon>Teleostei</taxon>
        <taxon>Neoteleostei</taxon>
        <taxon>Acanthomorphata</taxon>
        <taxon>Ovalentaria</taxon>
        <taxon>Atherinomorphae</taxon>
        <taxon>Beloniformes</taxon>
        <taxon>Adrianichthyidae</taxon>
        <taxon>Oryziinae</taxon>
        <taxon>Oryzias</taxon>
    </lineage>
</organism>
<dbReference type="SUPFAM" id="SSF50729">
    <property type="entry name" value="PH domain-like"/>
    <property type="match status" value="1"/>
</dbReference>
<dbReference type="SUPFAM" id="SSF50044">
    <property type="entry name" value="SH3-domain"/>
    <property type="match status" value="1"/>
</dbReference>
<keyword evidence="1 2" id="KW-0728">SH3 domain</keyword>
<dbReference type="InterPro" id="IPR011993">
    <property type="entry name" value="PH-like_dom_sf"/>
</dbReference>
<dbReference type="InterPro" id="IPR001849">
    <property type="entry name" value="PH_domain"/>
</dbReference>
<dbReference type="CDD" id="cd01221">
    <property type="entry name" value="PH_ephexin"/>
    <property type="match status" value="1"/>
</dbReference>
<evidence type="ECO:0000313" key="4">
    <source>
        <dbReference type="EMBL" id="KAF6715927.1"/>
    </source>
</evidence>
<dbReference type="Gene3D" id="2.30.30.40">
    <property type="entry name" value="SH3 Domains"/>
    <property type="match status" value="1"/>
</dbReference>
<sequence>MRQVEELIEVSKTLEFDKLKAVPIISQNRYLEKRGELQEMSKGATLFNMRGKFSPVHFFLFNDLLVIAVKKGSERFVVVDHAHRSLVQAHVLEEGGGGLPLENCFVLTLLENHQGRMMERLIKAPSQSDMQRWLAVFPNPTNANGDEDEVVYEDWDCPQVQCVEQYVAQQADELSLEPAEIINVVRKTTEGWYEGKRLCDGQKGWFPCANVIEITNEHVRRRNLRERYRVIQAAMIVTNKPRPI</sequence>